<feature type="compositionally biased region" description="Low complexity" evidence="3">
    <location>
        <begin position="1294"/>
        <end position="1314"/>
    </location>
</feature>
<dbReference type="SUPFAM" id="SSF47769">
    <property type="entry name" value="SAM/Pointed domain"/>
    <property type="match status" value="1"/>
</dbReference>
<sequence length="1606" mass="181976">MAYVNVKDWSVDQVTDWLKGLDSVILQYNSSFLNNGVTGHQLLNLRADDLEHLGVKMLGHQEIILEAVEHLRNFHFELDKENLQTLALRLSCAANSLYKELLLIDDNCTELHTQVMSDVHNIITTIKPLAYWLDRSPFAGDKDYIDNKTNLLQLGFEMATSAHRGIFSEKPVCTIRKNCEKLAKIADHIIQEIVDPMILQPASLDLATLKKKEQELGFFILPNYQSIHQIAEIKHGSPAHGSSKIEEGDEIVQVNYQTVVGWQRKKVMMLLQESPPEIVLTLKKRPRHTKVYGQIYMKPYRLPSRKRNGQNWSTRWNENIPSPRLLPIINLPPITISKSEDEAEVADAETELSSSDSEPPDSPLDSSCRMYPLKPRPILQRRNTISGGTPTNKRAHPSIEQYWDFIKSRTNNSHSSTYNIDSSKFEEDSKFLRDKSASCNVGLDLTPRPTTVIGLAHTNSSAHRKNPAKSHKKKVNFQEEKKVDDKKEKKQEEELDKKQKDEKLLGPSNLDTEKSISVASLASLNNENISYIDEVLDIKKVKPFKFYVSGRELTDRTSMTLDYWKKEIVDEIIDTIKNKTIVEEKPRIVPIQEEMTKEELFVILEKDENTRIESSDIKSNNDKSETKSTSAVIKDPILSEINIHSIIKKFDEQKLNTPKKPVIVPRTQIKKSPEVPPKPEGKVKPAVPPRSATTKLRGKLDKSHSTPAYDLSEEPEVPPMNPLEKPKEVTKEIIREIKIVKEVKEIRETKEVIREVVKIESIPLAESVNQLGIPVVEMSNLPVVFKDDVVNGDDLSNEVKVTEVPPKPPPRNVTDMPKPAYPADSPKPQNLLNLSKTPNELHQSKPVFEFPEPPPPSNYGHIEVKNIVEEKVPPKHFEPRMMSTPTGKGRMDYESDAAYYKATPPNYEIQKSASETKVSPTNSIVKGLMSGKKAGKKKSSLTAKRRKVTVNDLSPADIQGYLFQRLRGKHNQNVHWEKRWFVLLGSCLYGFKAKEDPKAACLIFLSGFTVALASEVKSRSHSFKVYHTGTVFYFSAEDPDTLQSWIDLIKTATLVNDNQKNQESSLYSETDESDTERLKIPVEKSDSLKKFGSLKKFTSKKSSSDASPSGSTSLDRKWFFNKSSSHRKDSVPVPTAQFRSYRKIRTNDSQSSVTTGNFTSHVQLFGSQNLANPQNVSVPNLSMESIRPELCRELPKCRPKPVNYMHASNPSLCNVSSDYTSPNYNKSQFKMASESLAGFVTLEQLMIRQTEERKMNPHHIFEEVNRNMQLAKPDVVYGEVPIRPRNYEEQSDISSTSSKTRTSSSSEKNNSSSSCFGKRLGSLKKNHNKVDDDFENKISTYPKITKACDQKVNRSLPRTHKIQDKYCRYDDLPPQYSYDKELSAKFKERSYEMIYCPETVNDVQFAMNRALDDTMYNDAPKKGSKIKKQHSFSSTDKKTKFSNKVQDSSSTKVKLKSAIQYTPMSLPSSQDPKSKPKFAFELNLDEKSQRGGKIKNIFGGKSEGKKEKTFLGSPKLHRAIFKKHSSGSDISWPSGSSSQHLSMSQSSYSLETTPPVISQSFEFATSPNADYPGLEYPPVFEPETYSLANPQTSLNLLKRQEKNTQK</sequence>
<dbReference type="InterPro" id="IPR001849">
    <property type="entry name" value="PH_domain"/>
</dbReference>
<dbReference type="OrthoDB" id="74412at2759"/>
<dbReference type="Pfam" id="PF10534">
    <property type="entry name" value="CRIC_ras_sig"/>
    <property type="match status" value="1"/>
</dbReference>
<dbReference type="SUPFAM" id="SSF50729">
    <property type="entry name" value="PH domain-like"/>
    <property type="match status" value="1"/>
</dbReference>
<dbReference type="Gene3D" id="2.30.29.30">
    <property type="entry name" value="Pleckstrin-homology domain (PH domain)/Phosphotyrosine-binding domain (PTB)"/>
    <property type="match status" value="1"/>
</dbReference>
<feature type="domain" description="PH" evidence="4">
    <location>
        <begin position="955"/>
        <end position="1054"/>
    </location>
</feature>
<feature type="region of interest" description="Disordered" evidence="3">
    <location>
        <begin position="1282"/>
        <end position="1320"/>
    </location>
</feature>
<feature type="region of interest" description="Disordered" evidence="3">
    <location>
        <begin position="669"/>
        <end position="724"/>
    </location>
</feature>
<feature type="compositionally biased region" description="Basic residues" evidence="3">
    <location>
        <begin position="462"/>
        <end position="475"/>
    </location>
</feature>
<dbReference type="SMART" id="SM00233">
    <property type="entry name" value="PH"/>
    <property type="match status" value="1"/>
</dbReference>
<evidence type="ECO:0000256" key="2">
    <source>
        <dbReference type="ARBA" id="ARBA00022553"/>
    </source>
</evidence>
<dbReference type="InterPro" id="IPR001478">
    <property type="entry name" value="PDZ"/>
</dbReference>
<feature type="domain" description="CRIC" evidence="7">
    <location>
        <begin position="82"/>
        <end position="169"/>
    </location>
</feature>
<dbReference type="InterPro" id="IPR036034">
    <property type="entry name" value="PDZ_sf"/>
</dbReference>
<dbReference type="InterPro" id="IPR051566">
    <property type="entry name" value="CNKSR"/>
</dbReference>
<dbReference type="CDD" id="cd09511">
    <property type="entry name" value="SAM_CNK1_2_3-suppressor"/>
    <property type="match status" value="1"/>
</dbReference>
<dbReference type="PROSITE" id="PS50105">
    <property type="entry name" value="SAM_DOMAIN"/>
    <property type="match status" value="1"/>
</dbReference>
<dbReference type="Pfam" id="PF00595">
    <property type="entry name" value="PDZ"/>
    <property type="match status" value="1"/>
</dbReference>
<feature type="compositionally biased region" description="Basic and acidic residues" evidence="3">
    <location>
        <begin position="671"/>
        <end position="683"/>
    </location>
</feature>
<dbReference type="Gene3D" id="2.30.42.10">
    <property type="match status" value="1"/>
</dbReference>
<organism evidence="8">
    <name type="scientific">Diabrotica virgifera virgifera</name>
    <name type="common">western corn rootworm</name>
    <dbReference type="NCBI Taxonomy" id="50390"/>
    <lineage>
        <taxon>Eukaryota</taxon>
        <taxon>Metazoa</taxon>
        <taxon>Ecdysozoa</taxon>
        <taxon>Arthropoda</taxon>
        <taxon>Hexapoda</taxon>
        <taxon>Insecta</taxon>
        <taxon>Pterygota</taxon>
        <taxon>Neoptera</taxon>
        <taxon>Endopterygota</taxon>
        <taxon>Coleoptera</taxon>
        <taxon>Polyphaga</taxon>
        <taxon>Cucujiformia</taxon>
        <taxon>Chrysomeloidea</taxon>
        <taxon>Chrysomelidae</taxon>
        <taxon>Galerucinae</taxon>
        <taxon>Diabroticina</taxon>
        <taxon>Diabroticites</taxon>
        <taxon>Diabrotica</taxon>
    </lineage>
</organism>
<feature type="region of interest" description="Disordered" evidence="3">
    <location>
        <begin position="1584"/>
        <end position="1606"/>
    </location>
</feature>
<feature type="region of interest" description="Disordered" evidence="3">
    <location>
        <begin position="340"/>
        <end position="371"/>
    </location>
</feature>
<feature type="region of interest" description="Disordered" evidence="3">
    <location>
        <begin position="1524"/>
        <end position="1549"/>
    </location>
</feature>
<feature type="compositionally biased region" description="Polar residues" evidence="3">
    <location>
        <begin position="1586"/>
        <end position="1595"/>
    </location>
</feature>
<dbReference type="SMART" id="SM00228">
    <property type="entry name" value="PDZ"/>
    <property type="match status" value="1"/>
</dbReference>
<dbReference type="PROSITE" id="PS50003">
    <property type="entry name" value="PH_DOMAIN"/>
    <property type="match status" value="1"/>
</dbReference>
<feature type="compositionally biased region" description="Low complexity" evidence="3">
    <location>
        <begin position="1527"/>
        <end position="1549"/>
    </location>
</feature>
<dbReference type="Gene3D" id="1.10.150.50">
    <property type="entry name" value="Transcription Factor, Ets-1"/>
    <property type="match status" value="1"/>
</dbReference>
<dbReference type="FunCoup" id="A0A6P7G518">
    <property type="interactions" value="334"/>
</dbReference>
<evidence type="ECO:0000259" key="4">
    <source>
        <dbReference type="PROSITE" id="PS50003"/>
    </source>
</evidence>
<dbReference type="Pfam" id="PF00169">
    <property type="entry name" value="PH"/>
    <property type="match status" value="1"/>
</dbReference>
<feature type="region of interest" description="Disordered" evidence="3">
    <location>
        <begin position="1418"/>
        <end position="1448"/>
    </location>
</feature>
<proteinExistence type="inferred from homology"/>
<feature type="domain" description="PDZ" evidence="6">
    <location>
        <begin position="206"/>
        <end position="286"/>
    </location>
</feature>
<dbReference type="InterPro" id="IPR001660">
    <property type="entry name" value="SAM"/>
</dbReference>
<evidence type="ECO:0000256" key="1">
    <source>
        <dbReference type="ARBA" id="ARBA00009498"/>
    </source>
</evidence>
<dbReference type="InterPro" id="IPR017874">
    <property type="entry name" value="CRIC_domain"/>
</dbReference>
<evidence type="ECO:0000259" key="5">
    <source>
        <dbReference type="PROSITE" id="PS50105"/>
    </source>
</evidence>
<gene>
    <name evidence="8" type="primary">LOC114337798</name>
</gene>
<dbReference type="PROSITE" id="PS50106">
    <property type="entry name" value="PDZ"/>
    <property type="match status" value="1"/>
</dbReference>
<feature type="region of interest" description="Disordered" evidence="3">
    <location>
        <begin position="802"/>
        <end position="834"/>
    </location>
</feature>
<reference evidence="8" key="1">
    <citation type="submission" date="2025-08" db="UniProtKB">
        <authorList>
            <consortium name="RefSeq"/>
        </authorList>
    </citation>
    <scope>IDENTIFICATION</scope>
</reference>
<dbReference type="Pfam" id="PF00536">
    <property type="entry name" value="SAM_1"/>
    <property type="match status" value="1"/>
</dbReference>
<dbReference type="InParanoid" id="A0A6P7G518"/>
<feature type="compositionally biased region" description="Basic and acidic residues" evidence="3">
    <location>
        <begin position="476"/>
        <end position="504"/>
    </location>
</feature>
<name>A0A6P7G518_DIAVI</name>
<evidence type="ECO:0000313" key="8">
    <source>
        <dbReference type="RefSeq" id="XP_028144134.1"/>
    </source>
</evidence>
<feature type="compositionally biased region" description="Low complexity" evidence="3">
    <location>
        <begin position="351"/>
        <end position="367"/>
    </location>
</feature>
<dbReference type="InterPro" id="IPR011993">
    <property type="entry name" value="PH-like_dom_sf"/>
</dbReference>
<accession>A0A6P7G518</accession>
<evidence type="ECO:0000256" key="3">
    <source>
        <dbReference type="SAM" id="MobiDB-lite"/>
    </source>
</evidence>
<protein>
    <submittedName>
        <fullName evidence="8">Uncharacterized protein LOC114337798</fullName>
    </submittedName>
</protein>
<dbReference type="RefSeq" id="XP_028144134.1">
    <property type="nucleotide sequence ID" value="XM_028288333.1"/>
</dbReference>
<dbReference type="InterPro" id="IPR049628">
    <property type="entry name" value="CNK1-3_SAM"/>
</dbReference>
<comment type="similarity">
    <text evidence="1">Belongs to the CNKSR family.</text>
</comment>
<dbReference type="PROSITE" id="PS51290">
    <property type="entry name" value="CRIC"/>
    <property type="match status" value="1"/>
</dbReference>
<evidence type="ECO:0000259" key="6">
    <source>
        <dbReference type="PROSITE" id="PS50106"/>
    </source>
</evidence>
<feature type="domain" description="SAM" evidence="5">
    <location>
        <begin position="9"/>
        <end position="74"/>
    </location>
</feature>
<dbReference type="PANTHER" id="PTHR12844">
    <property type="entry name" value="CONNECTOR ENCHANCER OF KINASE SUPPRESSOR OF RAS"/>
    <property type="match status" value="1"/>
</dbReference>
<keyword evidence="2" id="KW-0597">Phosphoprotein</keyword>
<feature type="compositionally biased region" description="Acidic residues" evidence="3">
    <location>
        <begin position="341"/>
        <end position="350"/>
    </location>
</feature>
<dbReference type="SMART" id="SM00454">
    <property type="entry name" value="SAM"/>
    <property type="match status" value="1"/>
</dbReference>
<dbReference type="CDD" id="cd13326">
    <property type="entry name" value="PH_CNK_insect-like"/>
    <property type="match status" value="1"/>
</dbReference>
<feature type="region of interest" description="Disordered" evidence="3">
    <location>
        <begin position="458"/>
        <end position="509"/>
    </location>
</feature>
<dbReference type="InterPro" id="IPR013761">
    <property type="entry name" value="SAM/pointed_sf"/>
</dbReference>
<dbReference type="PANTHER" id="PTHR12844:SF42">
    <property type="entry name" value="CONNECTOR ENHANCER OF KSR PROTEIN CNK"/>
    <property type="match status" value="1"/>
</dbReference>
<evidence type="ECO:0000259" key="7">
    <source>
        <dbReference type="PROSITE" id="PS51290"/>
    </source>
</evidence>
<dbReference type="SUPFAM" id="SSF50156">
    <property type="entry name" value="PDZ domain-like"/>
    <property type="match status" value="1"/>
</dbReference>
<dbReference type="FunFam" id="2.30.42.10:FF:000060">
    <property type="entry name" value="Connector enhancer of kinase suppressor of Ras 2"/>
    <property type="match status" value="1"/>
</dbReference>
<dbReference type="CDD" id="cd06748">
    <property type="entry name" value="PDZ_CNK1_2_3-like"/>
    <property type="match status" value="1"/>
</dbReference>